<reference evidence="9 10" key="1">
    <citation type="submission" date="2019-03" db="EMBL/GenBank/DDBJ databases">
        <title>Genomic Encyclopedia of Type Strains, Phase IV (KMG-IV): sequencing the most valuable type-strain genomes for metagenomic binning, comparative biology and taxonomic classification.</title>
        <authorList>
            <person name="Goeker M."/>
        </authorList>
    </citation>
    <scope>NUCLEOTIDE SEQUENCE [LARGE SCALE GENOMIC DNA]</scope>
    <source>
        <strain evidence="9 10">DSM 45765</strain>
    </source>
</reference>
<evidence type="ECO:0000256" key="7">
    <source>
        <dbReference type="ARBA" id="ARBA00023136"/>
    </source>
</evidence>
<evidence type="ECO:0000256" key="1">
    <source>
        <dbReference type="ARBA" id="ARBA00004202"/>
    </source>
</evidence>
<dbReference type="InterPro" id="IPR017871">
    <property type="entry name" value="ABC_transporter-like_CS"/>
</dbReference>
<keyword evidence="10" id="KW-1185">Reference proteome</keyword>
<comment type="subcellular location">
    <subcellularLocation>
        <location evidence="1">Cell membrane</location>
        <topology evidence="1">Peripheral membrane protein</topology>
    </subcellularLocation>
</comment>
<dbReference type="PROSITE" id="PS50893">
    <property type="entry name" value="ABC_TRANSPORTER_2"/>
    <property type="match status" value="1"/>
</dbReference>
<dbReference type="Pfam" id="PF08352">
    <property type="entry name" value="oligo_HPY"/>
    <property type="match status" value="1"/>
</dbReference>
<evidence type="ECO:0000313" key="10">
    <source>
        <dbReference type="Proteomes" id="UP000294911"/>
    </source>
</evidence>
<dbReference type="Pfam" id="PF00005">
    <property type="entry name" value="ABC_tran"/>
    <property type="match status" value="1"/>
</dbReference>
<dbReference type="CDD" id="cd03257">
    <property type="entry name" value="ABC_NikE_OppD_transporters"/>
    <property type="match status" value="1"/>
</dbReference>
<dbReference type="GO" id="GO:0015833">
    <property type="term" value="P:peptide transport"/>
    <property type="evidence" value="ECO:0007669"/>
    <property type="project" value="InterPro"/>
</dbReference>
<dbReference type="OrthoDB" id="9809030at2"/>
<feature type="domain" description="ABC transporter" evidence="8">
    <location>
        <begin position="5"/>
        <end position="249"/>
    </location>
</feature>
<dbReference type="EMBL" id="SLXQ01000008">
    <property type="protein sequence ID" value="TCP49939.1"/>
    <property type="molecule type" value="Genomic_DNA"/>
</dbReference>
<keyword evidence="7" id="KW-0472">Membrane</keyword>
<dbReference type="RefSeq" id="WP_132878264.1">
    <property type="nucleotide sequence ID" value="NZ_SLXQ01000008.1"/>
</dbReference>
<dbReference type="NCBIfam" id="TIGR01727">
    <property type="entry name" value="oligo_HPY"/>
    <property type="match status" value="1"/>
</dbReference>
<keyword evidence="6 9" id="KW-0067">ATP-binding</keyword>
<name>A0A4R2QM37_9PSEU</name>
<dbReference type="PROSITE" id="PS00211">
    <property type="entry name" value="ABC_TRANSPORTER_1"/>
    <property type="match status" value="1"/>
</dbReference>
<dbReference type="Gene3D" id="3.40.50.300">
    <property type="entry name" value="P-loop containing nucleotide triphosphate hydrolases"/>
    <property type="match status" value="1"/>
</dbReference>
<evidence type="ECO:0000313" key="9">
    <source>
        <dbReference type="EMBL" id="TCP49939.1"/>
    </source>
</evidence>
<evidence type="ECO:0000259" key="8">
    <source>
        <dbReference type="PROSITE" id="PS50893"/>
    </source>
</evidence>
<dbReference type="AlphaFoldDB" id="A0A4R2QM37"/>
<dbReference type="InterPro" id="IPR027417">
    <property type="entry name" value="P-loop_NTPase"/>
</dbReference>
<keyword evidence="4" id="KW-1003">Cell membrane</keyword>
<protein>
    <submittedName>
        <fullName evidence="9">Peptide/nickel transport system ATP-binding protein</fullName>
    </submittedName>
</protein>
<dbReference type="InterPro" id="IPR050388">
    <property type="entry name" value="ABC_Ni/Peptide_Import"/>
</dbReference>
<dbReference type="InterPro" id="IPR013563">
    <property type="entry name" value="Oligopep_ABC_C"/>
</dbReference>
<keyword evidence="5" id="KW-0547">Nucleotide-binding</keyword>
<proteinExistence type="inferred from homology"/>
<dbReference type="SUPFAM" id="SSF52540">
    <property type="entry name" value="P-loop containing nucleoside triphosphate hydrolases"/>
    <property type="match status" value="1"/>
</dbReference>
<evidence type="ECO:0000256" key="5">
    <source>
        <dbReference type="ARBA" id="ARBA00022741"/>
    </source>
</evidence>
<evidence type="ECO:0000256" key="3">
    <source>
        <dbReference type="ARBA" id="ARBA00022448"/>
    </source>
</evidence>
<gene>
    <name evidence="9" type="ORF">EV191_10825</name>
</gene>
<dbReference type="GO" id="GO:0005886">
    <property type="term" value="C:plasma membrane"/>
    <property type="evidence" value="ECO:0007669"/>
    <property type="project" value="UniProtKB-SubCell"/>
</dbReference>
<keyword evidence="3" id="KW-0813">Transport</keyword>
<sequence length="320" mass="33563">MTHLVRIEDLVVDYASGDGSVRALDGAELAIGAGETVGIVGESGSGKSTLGAAVGGLLPGAATVARGSVVVADHEVNTLRPNELRALRRERLGYIFQEPIGSLDPTMRIGKQVALALPGSGRRADVLTHLERVRLADPARVAKAYPHQLSGGMAQRVAIAMAMAREPEILIADEPTAALDSQIRAEVLDVIFTLAAEIGTTILWLSHDLPAVAKRCRRVVVMYGGRVVESGSAHAVLDMPWHPYTSALVRAVPGAVAEGERLVSIKGQPPVLTGAAEGCAFAPRCPDALSTCSVDRPPVVSVHERDVLCHLAGQQVGVSR</sequence>
<dbReference type="PANTHER" id="PTHR43297:SF2">
    <property type="entry name" value="DIPEPTIDE TRANSPORT ATP-BINDING PROTEIN DPPD"/>
    <property type="match status" value="1"/>
</dbReference>
<organism evidence="9 10">
    <name type="scientific">Tamaricihabitans halophyticus</name>
    <dbReference type="NCBI Taxonomy" id="1262583"/>
    <lineage>
        <taxon>Bacteria</taxon>
        <taxon>Bacillati</taxon>
        <taxon>Actinomycetota</taxon>
        <taxon>Actinomycetes</taxon>
        <taxon>Pseudonocardiales</taxon>
        <taxon>Pseudonocardiaceae</taxon>
        <taxon>Tamaricihabitans</taxon>
    </lineage>
</organism>
<dbReference type="Proteomes" id="UP000294911">
    <property type="component" value="Unassembled WGS sequence"/>
</dbReference>
<dbReference type="GO" id="GO:0016887">
    <property type="term" value="F:ATP hydrolysis activity"/>
    <property type="evidence" value="ECO:0007669"/>
    <property type="project" value="InterPro"/>
</dbReference>
<dbReference type="SMART" id="SM00382">
    <property type="entry name" value="AAA"/>
    <property type="match status" value="1"/>
</dbReference>
<dbReference type="GO" id="GO:0005524">
    <property type="term" value="F:ATP binding"/>
    <property type="evidence" value="ECO:0007669"/>
    <property type="project" value="UniProtKB-KW"/>
</dbReference>
<dbReference type="InterPro" id="IPR003439">
    <property type="entry name" value="ABC_transporter-like_ATP-bd"/>
</dbReference>
<evidence type="ECO:0000256" key="6">
    <source>
        <dbReference type="ARBA" id="ARBA00022840"/>
    </source>
</evidence>
<evidence type="ECO:0000256" key="4">
    <source>
        <dbReference type="ARBA" id="ARBA00022475"/>
    </source>
</evidence>
<comment type="caution">
    <text evidence="9">The sequence shown here is derived from an EMBL/GenBank/DDBJ whole genome shotgun (WGS) entry which is preliminary data.</text>
</comment>
<evidence type="ECO:0000256" key="2">
    <source>
        <dbReference type="ARBA" id="ARBA00005417"/>
    </source>
</evidence>
<accession>A0A4R2QM37</accession>
<dbReference type="InterPro" id="IPR003593">
    <property type="entry name" value="AAA+_ATPase"/>
</dbReference>
<comment type="similarity">
    <text evidence="2">Belongs to the ABC transporter superfamily.</text>
</comment>
<dbReference type="PANTHER" id="PTHR43297">
    <property type="entry name" value="OLIGOPEPTIDE TRANSPORT ATP-BINDING PROTEIN APPD"/>
    <property type="match status" value="1"/>
</dbReference>